<dbReference type="EMBL" id="CP060717">
    <property type="protein sequence ID" value="QNN66043.1"/>
    <property type="molecule type" value="Genomic_DNA"/>
</dbReference>
<dbReference type="Pfam" id="PF05656">
    <property type="entry name" value="DUF805"/>
    <property type="match status" value="1"/>
</dbReference>
<name>A0A7G9SDW8_9SPHN</name>
<feature type="transmembrane region" description="Helical" evidence="1">
    <location>
        <begin position="110"/>
        <end position="131"/>
    </location>
</feature>
<dbReference type="RefSeq" id="WP_187543028.1">
    <property type="nucleotide sequence ID" value="NZ_CP060717.1"/>
</dbReference>
<dbReference type="KEGG" id="srhi:H9L12_06015"/>
<proteinExistence type="predicted"/>
<feature type="transmembrane region" description="Helical" evidence="1">
    <location>
        <begin position="24"/>
        <end position="41"/>
    </location>
</feature>
<evidence type="ECO:0000313" key="2">
    <source>
        <dbReference type="EMBL" id="QNN66043.1"/>
    </source>
</evidence>
<keyword evidence="1" id="KW-0812">Transmembrane</keyword>
<dbReference type="InterPro" id="IPR008523">
    <property type="entry name" value="DUF805"/>
</dbReference>
<accession>A0A7G9SDW8</accession>
<gene>
    <name evidence="2" type="ORF">H9L12_06015</name>
</gene>
<sequence>MFEQVLSTLKKFADFKGRASRQEFWTFFAFVVLATAVIRLVDSMFFRSGMMPGPLSGLCSLLLFIPQVAVTVRRLHDVNESGKELVVPLVMLVAMPLVAYAAMSGIIGKIIILGYSGILLLVFAGLLSSLIKKGSNIPNKYGAAPTAFTFGKA</sequence>
<evidence type="ECO:0000313" key="3">
    <source>
        <dbReference type="Proteomes" id="UP000515955"/>
    </source>
</evidence>
<evidence type="ECO:0000256" key="1">
    <source>
        <dbReference type="SAM" id="Phobius"/>
    </source>
</evidence>
<keyword evidence="1" id="KW-0472">Membrane</keyword>
<reference evidence="2 3" key="1">
    <citation type="submission" date="2020-08" db="EMBL/GenBank/DDBJ databases">
        <title>Genome sequence of Sphingomonas rhizophila KACC 19189T.</title>
        <authorList>
            <person name="Hyun D.-W."/>
            <person name="Bae J.-W."/>
        </authorList>
    </citation>
    <scope>NUCLEOTIDE SEQUENCE [LARGE SCALE GENOMIC DNA]</scope>
    <source>
        <strain evidence="2 3">KACC 19189</strain>
    </source>
</reference>
<organism evidence="2 3">
    <name type="scientific">Sphingomonas rhizophila</name>
    <dbReference type="NCBI Taxonomy" id="2071607"/>
    <lineage>
        <taxon>Bacteria</taxon>
        <taxon>Pseudomonadati</taxon>
        <taxon>Pseudomonadota</taxon>
        <taxon>Alphaproteobacteria</taxon>
        <taxon>Sphingomonadales</taxon>
        <taxon>Sphingomonadaceae</taxon>
        <taxon>Sphingomonas</taxon>
    </lineage>
</organism>
<dbReference type="PANTHER" id="PTHR34980">
    <property type="entry name" value="INNER MEMBRANE PROTEIN-RELATED-RELATED"/>
    <property type="match status" value="1"/>
</dbReference>
<protein>
    <submittedName>
        <fullName evidence="2">DUF805 domain-containing protein</fullName>
    </submittedName>
</protein>
<feature type="transmembrane region" description="Helical" evidence="1">
    <location>
        <begin position="53"/>
        <end position="73"/>
    </location>
</feature>
<dbReference type="AlphaFoldDB" id="A0A7G9SDW8"/>
<dbReference type="PANTHER" id="PTHR34980:SF2">
    <property type="entry name" value="INNER MEMBRANE PROTEIN YHAH-RELATED"/>
    <property type="match status" value="1"/>
</dbReference>
<keyword evidence="1" id="KW-1133">Transmembrane helix</keyword>
<feature type="transmembrane region" description="Helical" evidence="1">
    <location>
        <begin position="85"/>
        <end position="103"/>
    </location>
</feature>
<keyword evidence="3" id="KW-1185">Reference proteome</keyword>
<dbReference type="Proteomes" id="UP000515955">
    <property type="component" value="Chromosome"/>
</dbReference>
<dbReference type="GO" id="GO:0005886">
    <property type="term" value="C:plasma membrane"/>
    <property type="evidence" value="ECO:0007669"/>
    <property type="project" value="TreeGrafter"/>
</dbReference>